<evidence type="ECO:0000259" key="43">
    <source>
        <dbReference type="SMART" id="SM00829"/>
    </source>
</evidence>
<evidence type="ECO:0000256" key="17">
    <source>
        <dbReference type="ARBA" id="ARBA00022884"/>
    </source>
</evidence>
<keyword evidence="22" id="KW-0379">Hydroxylation</keyword>
<evidence type="ECO:0000256" key="7">
    <source>
        <dbReference type="ARBA" id="ARBA00012410"/>
    </source>
</evidence>
<evidence type="ECO:0000256" key="36">
    <source>
        <dbReference type="ARBA" id="ARBA00048591"/>
    </source>
</evidence>
<evidence type="ECO:0000256" key="18">
    <source>
        <dbReference type="ARBA" id="ARBA00022990"/>
    </source>
</evidence>
<dbReference type="Gene3D" id="3.90.180.10">
    <property type="entry name" value="Medium-chain alcohol dehydrogenases, catalytic domain"/>
    <property type="match status" value="1"/>
</dbReference>
<evidence type="ECO:0000256" key="1">
    <source>
        <dbReference type="ARBA" id="ARBA00004123"/>
    </source>
</evidence>
<keyword evidence="18" id="KW-0007">Acetylation</keyword>
<dbReference type="GO" id="GO:0001522">
    <property type="term" value="P:pseudouridine synthesis"/>
    <property type="evidence" value="ECO:0007669"/>
    <property type="project" value="InterPro"/>
</dbReference>
<evidence type="ECO:0000256" key="8">
    <source>
        <dbReference type="ARBA" id="ARBA00020651"/>
    </source>
</evidence>
<evidence type="ECO:0000256" key="26">
    <source>
        <dbReference type="ARBA" id="ARBA00033119"/>
    </source>
</evidence>
<dbReference type="GO" id="GO:0005737">
    <property type="term" value="C:cytoplasm"/>
    <property type="evidence" value="ECO:0007669"/>
    <property type="project" value="UniProtKB-SubCell"/>
</dbReference>
<evidence type="ECO:0000256" key="4">
    <source>
        <dbReference type="ARBA" id="ARBA00010460"/>
    </source>
</evidence>
<evidence type="ECO:0000256" key="10">
    <source>
        <dbReference type="ARBA" id="ARBA00022490"/>
    </source>
</evidence>
<organism evidence="44 45">
    <name type="scientific">Cloeon dipterum</name>
    <dbReference type="NCBI Taxonomy" id="197152"/>
    <lineage>
        <taxon>Eukaryota</taxon>
        <taxon>Metazoa</taxon>
        <taxon>Ecdysozoa</taxon>
        <taxon>Arthropoda</taxon>
        <taxon>Hexapoda</taxon>
        <taxon>Insecta</taxon>
        <taxon>Pterygota</taxon>
        <taxon>Palaeoptera</taxon>
        <taxon>Ephemeroptera</taxon>
        <taxon>Pisciforma</taxon>
        <taxon>Baetidae</taxon>
        <taxon>Cloeon</taxon>
    </lineage>
</organism>
<comment type="catalytic activity">
    <reaction evidence="27">
        <text>octanal + NADP(+) = (2E)-octenal + NADPH + H(+)</text>
        <dbReference type="Rhea" id="RHEA:50780"/>
        <dbReference type="ChEBI" id="CHEBI:15378"/>
        <dbReference type="ChEBI" id="CHEBI:17935"/>
        <dbReference type="ChEBI" id="CHEBI:57783"/>
        <dbReference type="ChEBI" id="CHEBI:58349"/>
        <dbReference type="ChEBI" id="CHEBI:61748"/>
    </reaction>
    <physiologicalReaction direction="right-to-left" evidence="27">
        <dbReference type="Rhea" id="RHEA:50782"/>
    </physiologicalReaction>
</comment>
<dbReference type="CDD" id="cd08294">
    <property type="entry name" value="leukotriene_B4_DH_like"/>
    <property type="match status" value="1"/>
</dbReference>
<dbReference type="InterPro" id="IPR041694">
    <property type="entry name" value="ADH_N_2"/>
</dbReference>
<dbReference type="Pfam" id="PF00107">
    <property type="entry name" value="ADH_zinc_N"/>
    <property type="match status" value="1"/>
</dbReference>
<dbReference type="InterPro" id="IPR045010">
    <property type="entry name" value="MDR_fam"/>
</dbReference>
<evidence type="ECO:0000256" key="41">
    <source>
        <dbReference type="ARBA" id="ARBA00049368"/>
    </source>
</evidence>
<comment type="catalytic activity">
    <reaction evidence="29">
        <text>pentan-2-one + NADP(+) = (E)-pent-3-en-2-one + NADPH + H(+)</text>
        <dbReference type="Rhea" id="RHEA:50788"/>
        <dbReference type="ChEBI" id="CHEBI:15378"/>
        <dbReference type="ChEBI" id="CHEBI:16472"/>
        <dbReference type="ChEBI" id="CHEBI:57783"/>
        <dbReference type="ChEBI" id="CHEBI:58349"/>
        <dbReference type="ChEBI" id="CHEBI:145276"/>
    </reaction>
    <physiologicalReaction direction="right-to-left" evidence="29">
        <dbReference type="Rhea" id="RHEA:50790"/>
    </physiologicalReaction>
</comment>
<dbReference type="InterPro" id="IPR009000">
    <property type="entry name" value="Transl_B-barrel_sf"/>
</dbReference>
<name>A0A8S1DYK1_9INSE</name>
<dbReference type="PANTHER" id="PTHR43205:SF7">
    <property type="entry name" value="PROSTAGLANDIN REDUCTASE 1"/>
    <property type="match status" value="1"/>
</dbReference>
<comment type="caution">
    <text evidence="44">The sequence shown here is derived from an EMBL/GenBank/DDBJ whole genome shotgun (WGS) entry which is preliminary data.</text>
</comment>
<feature type="region of interest" description="Disordered" evidence="42">
    <location>
        <begin position="294"/>
        <end position="336"/>
    </location>
</feature>
<dbReference type="OrthoDB" id="21550at2759"/>
<keyword evidence="20" id="KW-0443">Lipid metabolism</keyword>
<evidence type="ECO:0000256" key="31">
    <source>
        <dbReference type="ARBA" id="ARBA00047878"/>
    </source>
</evidence>
<dbReference type="InterPro" id="IPR014190">
    <property type="entry name" value="PTGR1"/>
</dbReference>
<evidence type="ECO:0000256" key="11">
    <source>
        <dbReference type="ARBA" id="ARBA00022501"/>
    </source>
</evidence>
<dbReference type="Pfam" id="PF04410">
    <property type="entry name" value="Gar1"/>
    <property type="match status" value="1"/>
</dbReference>
<dbReference type="FunFam" id="2.40.10.230:FF:000002">
    <property type="entry name" value="H/ACA ribonucleoprotein complex non-core subunit NAF1"/>
    <property type="match status" value="1"/>
</dbReference>
<dbReference type="Proteomes" id="UP000494165">
    <property type="component" value="Unassembled WGS sequence"/>
</dbReference>
<feature type="compositionally biased region" description="Low complexity" evidence="42">
    <location>
        <begin position="118"/>
        <end position="130"/>
    </location>
</feature>
<reference evidence="44 45" key="1">
    <citation type="submission" date="2020-04" db="EMBL/GenBank/DDBJ databases">
        <authorList>
            <person name="Alioto T."/>
            <person name="Alioto T."/>
            <person name="Gomez Garrido J."/>
        </authorList>
    </citation>
    <scope>NUCLEOTIDE SEQUENCE [LARGE SCALE GENOMIC DNA]</scope>
</reference>
<keyword evidence="15" id="KW-0276">Fatty acid metabolism</keyword>
<evidence type="ECO:0000256" key="38">
    <source>
        <dbReference type="ARBA" id="ARBA00049068"/>
    </source>
</evidence>
<sequence length="804" mass="88547">MMVQAPGSNIEKICDTFRFDSSRIYFRVEAAISAQKCAAREITYIGCIKFSLVNKQAKMEPSDDQAVAQSSTGTVSKSNNLGALGDLSQYDSDSSFEGSVKETGRTKATGYREVTLNESSDSSSSSYSQASEEEDDSSTETSSEDEFHCASAPQISKLKAPKTHGEIGLEDLPPIEDLTISVPEKECVEIGRISAIVDTLVVIKSIRGKSPLDLDSVLFLDNGQRTLGRIHDVFGSVNEPLYCVRFNSTDHIKERGIEMDMVVYCAPQTDHTTFVLLDELMKIKGSDASWLGNNEPPSECIDYSDDEAEKKSRRKRNVGGESASGGSRVEPSSYEKRMNAKNLARSRLHRNPVGYYNPVAPQSHHHMSNMIPNLPPPHAFGGQPVWPHGMAERFVQPPYQYGPMYPMVPHIPPMPMRGPPPGPHGAPRAHGPPRPRAPSGAHFYRPRESRPTNNPSNQVEAIAVSLLRMVQSKKWILAKVFDGTPKQDDFKLVEEELPPVQDGEILLEGLYFSVDPYMRGYDLSGLVGHQMVGSQVAKVLESKHKDYKPGDLVMGYFGWRSHTVHHGDKSLGLGDPKIKPYILPDFQGLSPSLGLGVLGMPGNTAYFGFLEICKPKAGETVVVNAAAGAVGMHVGQIAKIKGCRVIGFAGSDEKVEWLKNEIGFDAAYNYKKVEVEKALAESAPSGVDCYFDNVGGEMSSIIMENMNLFGRVSVCGSISSYNATVKPKATVIQGTLIKRQLKLEGFLVYRWDDRWMEGIKQNLEWIKEGKLKYQETITNGFENMPKAFIEMLEGKNFGKAVIKA</sequence>
<comment type="catalytic activity">
    <reaction evidence="28">
        <text>decanal + NADP(+) = (2E)-decenal + NADPH + H(+)</text>
        <dbReference type="Rhea" id="RHEA:50612"/>
        <dbReference type="ChEBI" id="CHEBI:15378"/>
        <dbReference type="ChEBI" id="CHEBI:31457"/>
        <dbReference type="ChEBI" id="CHEBI:57783"/>
        <dbReference type="ChEBI" id="CHEBI:58349"/>
        <dbReference type="ChEBI" id="CHEBI:133455"/>
    </reaction>
    <physiologicalReaction direction="right-to-left" evidence="28">
        <dbReference type="Rhea" id="RHEA:50614"/>
    </physiologicalReaction>
</comment>
<keyword evidence="11" id="KW-0644">Prostaglandin metabolism</keyword>
<comment type="catalytic activity">
    <reaction evidence="35">
        <text>4-hydroxynonanal + NADP(+) = (E)-4-hydroxynon-2-enal + NADPH + H(+)</text>
        <dbReference type="Rhea" id="RHEA:64736"/>
        <dbReference type="ChEBI" id="CHEBI:15378"/>
        <dbReference type="ChEBI" id="CHEBI:57783"/>
        <dbReference type="ChEBI" id="CHEBI:58349"/>
        <dbReference type="ChEBI" id="CHEBI:58968"/>
        <dbReference type="ChEBI" id="CHEBI:156112"/>
    </reaction>
    <physiologicalReaction direction="right-to-left" evidence="35">
        <dbReference type="Rhea" id="RHEA:64738"/>
    </physiologicalReaction>
</comment>
<dbReference type="EC" id="1.3.1.48" evidence="6"/>
<dbReference type="Gene3D" id="3.40.50.720">
    <property type="entry name" value="NAD(P)-binding Rossmann-like Domain"/>
    <property type="match status" value="1"/>
</dbReference>
<evidence type="ECO:0000256" key="5">
    <source>
        <dbReference type="ARBA" id="ARBA00011852"/>
    </source>
</evidence>
<comment type="catalytic activity">
    <reaction evidence="30">
        <text>leukotriene B4 + NADP(+) = 12-oxo-leukotriene B4 + NADPH + H(+)</text>
        <dbReference type="Rhea" id="RHEA:50608"/>
        <dbReference type="ChEBI" id="CHEBI:15378"/>
        <dbReference type="ChEBI" id="CHEBI:57461"/>
        <dbReference type="ChEBI" id="CHEBI:57783"/>
        <dbReference type="ChEBI" id="CHEBI:58349"/>
        <dbReference type="ChEBI" id="CHEBI:133309"/>
    </reaction>
    <physiologicalReaction direction="left-to-right" evidence="30">
        <dbReference type="Rhea" id="RHEA:50609"/>
    </physiologicalReaction>
</comment>
<dbReference type="GO" id="GO:0005634">
    <property type="term" value="C:nucleus"/>
    <property type="evidence" value="ECO:0007669"/>
    <property type="project" value="UniProtKB-SubCell"/>
</dbReference>
<evidence type="ECO:0000256" key="39">
    <source>
        <dbReference type="ARBA" id="ARBA00049070"/>
    </source>
</evidence>
<evidence type="ECO:0000256" key="20">
    <source>
        <dbReference type="ARBA" id="ARBA00023098"/>
    </source>
</evidence>
<keyword evidence="45" id="KW-1185">Reference proteome</keyword>
<proteinExistence type="inferred from homology"/>
<dbReference type="GO" id="GO:0022618">
    <property type="term" value="P:protein-RNA complex assembly"/>
    <property type="evidence" value="ECO:0007669"/>
    <property type="project" value="UniProtKB-ARBA"/>
</dbReference>
<evidence type="ECO:0000256" key="29">
    <source>
        <dbReference type="ARBA" id="ARBA00047742"/>
    </source>
</evidence>
<comment type="catalytic activity">
    <reaction evidence="39">
        <text>13,14-dihydro-15-oxo-prostaglandin E1 + NADP(+) = 15-oxoprostaglandin E1 + NADPH + H(+)</text>
        <dbReference type="Rhea" id="RHEA:50584"/>
        <dbReference type="ChEBI" id="CHEBI:15378"/>
        <dbReference type="ChEBI" id="CHEBI:57401"/>
        <dbReference type="ChEBI" id="CHEBI:57783"/>
        <dbReference type="ChEBI" id="CHEBI:58349"/>
        <dbReference type="ChEBI" id="CHEBI:133408"/>
    </reaction>
    <physiologicalReaction direction="right-to-left" evidence="39">
        <dbReference type="Rhea" id="RHEA:50586"/>
    </physiologicalReaction>
</comment>
<evidence type="ECO:0000256" key="9">
    <source>
        <dbReference type="ARBA" id="ARBA00021438"/>
    </source>
</evidence>
<evidence type="ECO:0000256" key="37">
    <source>
        <dbReference type="ARBA" id="ARBA00048953"/>
    </source>
</evidence>
<feature type="compositionally biased region" description="Pro residues" evidence="42">
    <location>
        <begin position="415"/>
        <end position="436"/>
    </location>
</feature>
<dbReference type="Gene3D" id="2.40.10.230">
    <property type="entry name" value="Probable tRNA pseudouridine synthase domain"/>
    <property type="match status" value="1"/>
</dbReference>
<dbReference type="EMBL" id="CADEPI010000401">
    <property type="protein sequence ID" value="CAB3385249.1"/>
    <property type="molecule type" value="Genomic_DNA"/>
</dbReference>
<dbReference type="SUPFAM" id="SSF50129">
    <property type="entry name" value="GroES-like"/>
    <property type="match status" value="2"/>
</dbReference>
<comment type="catalytic activity">
    <reaction evidence="36">
        <text>20-hydroxy-leukotriene B4 + NADP(+) = 12-oxo-20-hydroxy-leukotriene B4 + NADPH + H(+)</text>
        <dbReference type="Rhea" id="RHEA:51208"/>
        <dbReference type="ChEBI" id="CHEBI:15378"/>
        <dbReference type="ChEBI" id="CHEBI:57460"/>
        <dbReference type="ChEBI" id="CHEBI:57783"/>
        <dbReference type="ChEBI" id="CHEBI:58349"/>
        <dbReference type="ChEBI" id="CHEBI:133346"/>
    </reaction>
    <physiologicalReaction direction="left-to-right" evidence="36">
        <dbReference type="Rhea" id="RHEA:51209"/>
    </physiologicalReaction>
</comment>
<feature type="domain" description="Enoyl reductase (ER)" evidence="43">
    <location>
        <begin position="486"/>
        <end position="802"/>
    </location>
</feature>
<dbReference type="GO" id="GO:0047522">
    <property type="term" value="F:15-oxoprostaglandin 13-reductase [NAD(P)+] activity"/>
    <property type="evidence" value="ECO:0007669"/>
    <property type="project" value="UniProtKB-EC"/>
</dbReference>
<dbReference type="InterPro" id="IPR011032">
    <property type="entry name" value="GroES-like_sf"/>
</dbReference>
<keyword evidence="21" id="KW-0539">Nucleus</keyword>
<evidence type="ECO:0000256" key="40">
    <source>
        <dbReference type="ARBA" id="ARBA00049179"/>
    </source>
</evidence>
<dbReference type="Pfam" id="PF16884">
    <property type="entry name" value="ADH_N_2"/>
    <property type="match status" value="1"/>
</dbReference>
<evidence type="ECO:0000256" key="32">
    <source>
        <dbReference type="ARBA" id="ARBA00047903"/>
    </source>
</evidence>
<comment type="catalytic activity">
    <reaction evidence="32">
        <text>dodecanal + NADP(+) = (2E)-dodecenal + NADPH + H(+)</text>
        <dbReference type="Rhea" id="RHEA:50784"/>
        <dbReference type="ChEBI" id="CHEBI:15378"/>
        <dbReference type="ChEBI" id="CHEBI:27836"/>
        <dbReference type="ChEBI" id="CHEBI:57783"/>
        <dbReference type="ChEBI" id="CHEBI:58349"/>
        <dbReference type="ChEBI" id="CHEBI:133741"/>
    </reaction>
    <physiologicalReaction direction="right-to-left" evidence="32">
        <dbReference type="Rhea" id="RHEA:50786"/>
    </physiologicalReaction>
</comment>
<keyword evidence="16" id="KW-0521">NADP</keyword>
<evidence type="ECO:0000256" key="34">
    <source>
        <dbReference type="ARBA" id="ARBA00048290"/>
    </source>
</evidence>
<comment type="subunit">
    <text evidence="5">Monomer or homodimer.</text>
</comment>
<evidence type="ECO:0000256" key="19">
    <source>
        <dbReference type="ARBA" id="ARBA00023002"/>
    </source>
</evidence>
<keyword evidence="14" id="KW-0597">Phosphoprotein</keyword>
<dbReference type="PANTHER" id="PTHR43205">
    <property type="entry name" value="PROSTAGLANDIN REDUCTASE"/>
    <property type="match status" value="1"/>
</dbReference>
<dbReference type="EC" id="1.3.1.74" evidence="7"/>
<dbReference type="GO" id="GO:0032440">
    <property type="term" value="F:2-alkenal reductase [NAD(P)H] activity"/>
    <property type="evidence" value="ECO:0007669"/>
    <property type="project" value="UniProtKB-EC"/>
</dbReference>
<dbReference type="GO" id="GO:0006364">
    <property type="term" value="P:rRNA processing"/>
    <property type="evidence" value="ECO:0007669"/>
    <property type="project" value="UniProtKB-KW"/>
</dbReference>
<dbReference type="GO" id="GO:0043489">
    <property type="term" value="P:RNA stabilization"/>
    <property type="evidence" value="ECO:0007669"/>
    <property type="project" value="UniProtKB-ARBA"/>
</dbReference>
<evidence type="ECO:0000256" key="30">
    <source>
        <dbReference type="ARBA" id="ARBA00047871"/>
    </source>
</evidence>
<dbReference type="GO" id="GO:0006693">
    <property type="term" value="P:prostaglandin metabolic process"/>
    <property type="evidence" value="ECO:0007669"/>
    <property type="project" value="UniProtKB-KW"/>
</dbReference>
<evidence type="ECO:0000256" key="16">
    <source>
        <dbReference type="ARBA" id="ARBA00022857"/>
    </source>
</evidence>
<evidence type="ECO:0000313" key="45">
    <source>
        <dbReference type="Proteomes" id="UP000494165"/>
    </source>
</evidence>
<comment type="catalytic activity">
    <reaction evidence="34">
        <text>13,14-dihydro-15-oxo-PGF2alpha + NADP(+) = 15-oxoprostaglandin F2alpha + NADPH + H(+)</text>
        <dbReference type="Rhea" id="RHEA:50588"/>
        <dbReference type="ChEBI" id="CHEBI:15378"/>
        <dbReference type="ChEBI" id="CHEBI:57783"/>
        <dbReference type="ChEBI" id="CHEBI:58349"/>
        <dbReference type="ChEBI" id="CHEBI:133374"/>
        <dbReference type="ChEBI" id="CHEBI:133409"/>
    </reaction>
    <physiologicalReaction direction="right-to-left" evidence="34">
        <dbReference type="Rhea" id="RHEA:50590"/>
    </physiologicalReaction>
</comment>
<dbReference type="FunFam" id="3.40.50.720:FF:000121">
    <property type="entry name" value="Prostaglandin reductase 2"/>
    <property type="match status" value="1"/>
</dbReference>
<comment type="catalytic activity">
    <reaction evidence="31">
        <text>13,14-dihydro-15-oxo-prostaglandin F1alpha + NADP(+) = 15-oxoprostaglandin F1alpha + NADPH + H(+)</text>
        <dbReference type="Rhea" id="RHEA:50592"/>
        <dbReference type="ChEBI" id="CHEBI:15378"/>
        <dbReference type="ChEBI" id="CHEBI:57783"/>
        <dbReference type="ChEBI" id="CHEBI:58349"/>
        <dbReference type="ChEBI" id="CHEBI:79072"/>
        <dbReference type="ChEBI" id="CHEBI:133411"/>
    </reaction>
    <physiologicalReaction direction="right-to-left" evidence="31">
        <dbReference type="Rhea" id="RHEA:50594"/>
    </physiologicalReaction>
</comment>
<evidence type="ECO:0000256" key="3">
    <source>
        <dbReference type="ARBA" id="ARBA00009801"/>
    </source>
</evidence>
<dbReference type="InterPro" id="IPR013149">
    <property type="entry name" value="ADH-like_C"/>
</dbReference>
<evidence type="ECO:0000256" key="6">
    <source>
        <dbReference type="ARBA" id="ARBA00011981"/>
    </source>
</evidence>
<feature type="compositionally biased region" description="Polar residues" evidence="42">
    <location>
        <begin position="67"/>
        <end position="81"/>
    </location>
</feature>
<evidence type="ECO:0000256" key="27">
    <source>
        <dbReference type="ARBA" id="ARBA00047461"/>
    </source>
</evidence>
<evidence type="ECO:0000313" key="44">
    <source>
        <dbReference type="EMBL" id="CAB3385249.1"/>
    </source>
</evidence>
<comment type="catalytic activity">
    <reaction evidence="40">
        <text>an n-alkanal + NADP(+) = an alk-2-enal + NADPH + H(+)</text>
        <dbReference type="Rhea" id="RHEA:13737"/>
        <dbReference type="ChEBI" id="CHEBI:12834"/>
        <dbReference type="ChEBI" id="CHEBI:13757"/>
        <dbReference type="ChEBI" id="CHEBI:15378"/>
        <dbReference type="ChEBI" id="CHEBI:57783"/>
        <dbReference type="ChEBI" id="CHEBI:58349"/>
        <dbReference type="EC" id="1.3.1.74"/>
    </reaction>
    <physiologicalReaction direction="right-to-left" evidence="40">
        <dbReference type="Rhea" id="RHEA:13739"/>
    </physiologicalReaction>
</comment>
<dbReference type="SMART" id="SM00829">
    <property type="entry name" value="PKS_ER"/>
    <property type="match status" value="1"/>
</dbReference>
<evidence type="ECO:0000256" key="42">
    <source>
        <dbReference type="SAM" id="MobiDB-lite"/>
    </source>
</evidence>
<dbReference type="GO" id="GO:0003723">
    <property type="term" value="F:RNA binding"/>
    <property type="evidence" value="ECO:0007669"/>
    <property type="project" value="UniProtKB-KW"/>
</dbReference>
<dbReference type="SUPFAM" id="SSF51735">
    <property type="entry name" value="NAD(P)-binding Rossmann-fold domains"/>
    <property type="match status" value="1"/>
</dbReference>
<dbReference type="InterPro" id="IPR036291">
    <property type="entry name" value="NAD(P)-bd_dom_sf"/>
</dbReference>
<comment type="similarity">
    <text evidence="3">Belongs to the NAF1 family.</text>
</comment>
<evidence type="ECO:0000256" key="33">
    <source>
        <dbReference type="ARBA" id="ARBA00048066"/>
    </source>
</evidence>
<keyword evidence="17" id="KW-0694">RNA-binding</keyword>
<evidence type="ECO:0000256" key="21">
    <source>
        <dbReference type="ARBA" id="ARBA00023242"/>
    </source>
</evidence>
<dbReference type="SUPFAM" id="SSF50447">
    <property type="entry name" value="Translation proteins"/>
    <property type="match status" value="1"/>
</dbReference>
<gene>
    <name evidence="44" type="ORF">CLODIP_2_CD01978</name>
</gene>
<evidence type="ECO:0000256" key="24">
    <source>
        <dbReference type="ARBA" id="ARBA00032255"/>
    </source>
</evidence>
<feature type="region of interest" description="Disordered" evidence="42">
    <location>
        <begin position="63"/>
        <end position="154"/>
    </location>
</feature>
<evidence type="ECO:0000256" key="22">
    <source>
        <dbReference type="ARBA" id="ARBA00023278"/>
    </source>
</evidence>
<keyword evidence="12" id="KW-0690">Ribosome biogenesis</keyword>
<comment type="subcellular location">
    <subcellularLocation>
        <location evidence="2">Cytoplasm</location>
    </subcellularLocation>
    <subcellularLocation>
        <location evidence="1">Nucleus</location>
    </subcellularLocation>
</comment>
<dbReference type="AlphaFoldDB" id="A0A8S1DYK1"/>
<dbReference type="InterPro" id="IPR007504">
    <property type="entry name" value="H/ACA_rnp_Gar1/Naf1"/>
</dbReference>
<evidence type="ECO:0000256" key="14">
    <source>
        <dbReference type="ARBA" id="ARBA00022553"/>
    </source>
</evidence>
<feature type="region of interest" description="Disordered" evidence="42">
    <location>
        <begin position="415"/>
        <end position="457"/>
    </location>
</feature>
<evidence type="ECO:0000256" key="25">
    <source>
        <dbReference type="ARBA" id="ARBA00032297"/>
    </source>
</evidence>
<evidence type="ECO:0000256" key="2">
    <source>
        <dbReference type="ARBA" id="ARBA00004496"/>
    </source>
</evidence>
<keyword evidence="10" id="KW-0963">Cytoplasm</keyword>
<comment type="catalytic activity">
    <reaction evidence="37">
        <text>6-trans-leukotriene B4 + NADP(+) = 12-oxo-(5S)-hydroxy-(6E,8E,10E,14Z)-eicosatetraenoate + NADPH + H(+)</text>
        <dbReference type="Rhea" id="RHEA:51204"/>
        <dbReference type="ChEBI" id="CHEBI:15378"/>
        <dbReference type="ChEBI" id="CHEBI:57783"/>
        <dbReference type="ChEBI" id="CHEBI:58349"/>
        <dbReference type="ChEBI" id="CHEBI:90723"/>
        <dbReference type="ChEBI" id="CHEBI:133974"/>
    </reaction>
    <physiologicalReaction direction="left-to-right" evidence="37">
        <dbReference type="Rhea" id="RHEA:51205"/>
    </physiologicalReaction>
</comment>
<protein>
    <recommendedName>
        <fullName evidence="9">H/ACA ribonucleoprotein complex non-core subunit NAF1</fullName>
        <ecNumber evidence="6">1.3.1.48</ecNumber>
        <ecNumber evidence="7">1.3.1.74</ecNumber>
    </recommendedName>
    <alternativeName>
        <fullName evidence="26">15-oxoprostaglandin 13-reductase</fullName>
    </alternativeName>
    <alternativeName>
        <fullName evidence="24">Dithiolethione-inducible gene 1 protein</fullName>
    </alternativeName>
    <alternativeName>
        <fullName evidence="23">Leukotriene B4 12-hydroxydehydrogenase</fullName>
    </alternativeName>
    <alternativeName>
        <fullName evidence="25">NAD(P)H-dependent alkenal/one oxidoreductase</fullName>
    </alternativeName>
    <alternativeName>
        <fullName evidence="8">Prostaglandin reductase 1</fullName>
    </alternativeName>
</protein>
<comment type="catalytic activity">
    <reaction evidence="38">
        <text>(5S,12S)-dihydroxy-(6E,10E,12E,14Z)-eicosatetraenoate + NADP(+) = 12-oxo-(5S)-hydroxy-(6E,8E,10E,14Z)-eicosatetraenoate + NADPH + H(+)</text>
        <dbReference type="Rhea" id="RHEA:51212"/>
        <dbReference type="ChEBI" id="CHEBI:15378"/>
        <dbReference type="ChEBI" id="CHEBI:57783"/>
        <dbReference type="ChEBI" id="CHEBI:58349"/>
        <dbReference type="ChEBI" id="CHEBI:133974"/>
        <dbReference type="ChEBI" id="CHEBI:133975"/>
    </reaction>
    <physiologicalReaction direction="left-to-right" evidence="38">
        <dbReference type="Rhea" id="RHEA:51213"/>
    </physiologicalReaction>
</comment>
<comment type="similarity">
    <text evidence="4">Belongs to the NADP-dependent oxidoreductase L4BD family.</text>
</comment>
<feature type="compositionally biased region" description="Acidic residues" evidence="42">
    <location>
        <begin position="131"/>
        <end position="144"/>
    </location>
</feature>
<comment type="catalytic activity">
    <reaction evidence="41">
        <text>hexanal + NADP(+) = (E)-hex-2-enal + NADPH + H(+)</text>
        <dbReference type="Rhea" id="RHEA:50776"/>
        <dbReference type="ChEBI" id="CHEBI:15378"/>
        <dbReference type="ChEBI" id="CHEBI:28913"/>
        <dbReference type="ChEBI" id="CHEBI:57783"/>
        <dbReference type="ChEBI" id="CHEBI:58349"/>
        <dbReference type="ChEBI" id="CHEBI:88528"/>
    </reaction>
    <physiologicalReaction direction="right-to-left" evidence="41">
        <dbReference type="Rhea" id="RHEA:50778"/>
    </physiologicalReaction>
</comment>
<evidence type="ECO:0000256" key="23">
    <source>
        <dbReference type="ARBA" id="ARBA00031851"/>
    </source>
</evidence>
<evidence type="ECO:0000256" key="15">
    <source>
        <dbReference type="ARBA" id="ARBA00022832"/>
    </source>
</evidence>
<dbReference type="InterPro" id="IPR038664">
    <property type="entry name" value="Gar1/Naf1_Cbf5-bd_sf"/>
</dbReference>
<evidence type="ECO:0000256" key="35">
    <source>
        <dbReference type="ARBA" id="ARBA00048387"/>
    </source>
</evidence>
<keyword evidence="19" id="KW-0560">Oxidoreductase</keyword>
<keyword evidence="13" id="KW-0698">rRNA processing</keyword>
<accession>A0A8S1DYK1</accession>
<evidence type="ECO:0000256" key="28">
    <source>
        <dbReference type="ARBA" id="ARBA00047617"/>
    </source>
</evidence>
<dbReference type="InterPro" id="IPR020843">
    <property type="entry name" value="ER"/>
</dbReference>
<comment type="catalytic activity">
    <reaction evidence="33">
        <text>nonan-2-one + NADP(+) = (3E)-nonen-2-one + NADPH + H(+)</text>
        <dbReference type="Rhea" id="RHEA:50616"/>
        <dbReference type="ChEBI" id="CHEBI:15378"/>
        <dbReference type="ChEBI" id="CHEBI:57783"/>
        <dbReference type="ChEBI" id="CHEBI:58349"/>
        <dbReference type="ChEBI" id="CHEBI:77927"/>
        <dbReference type="ChEBI" id="CHEBI:133457"/>
    </reaction>
    <physiologicalReaction direction="right-to-left" evidence="33">
        <dbReference type="Rhea" id="RHEA:50618"/>
    </physiologicalReaction>
</comment>
<evidence type="ECO:0000256" key="13">
    <source>
        <dbReference type="ARBA" id="ARBA00022552"/>
    </source>
</evidence>
<evidence type="ECO:0000256" key="12">
    <source>
        <dbReference type="ARBA" id="ARBA00022517"/>
    </source>
</evidence>